<organism evidence="2 3">
    <name type="scientific">Symbiodinium pilosum</name>
    <name type="common">Dinoflagellate</name>
    <dbReference type="NCBI Taxonomy" id="2952"/>
    <lineage>
        <taxon>Eukaryota</taxon>
        <taxon>Sar</taxon>
        <taxon>Alveolata</taxon>
        <taxon>Dinophyceae</taxon>
        <taxon>Suessiales</taxon>
        <taxon>Symbiodiniaceae</taxon>
        <taxon>Symbiodinium</taxon>
    </lineage>
</organism>
<feature type="transmembrane region" description="Helical" evidence="1">
    <location>
        <begin position="38"/>
        <end position="62"/>
    </location>
</feature>
<sequence length="85" mass="9478">EFRNVLFSVEAIVQLPRTVRTEYREDALHSLSSGRFHLLLAAFLLRVVIASILLLAGISWLARTTSITELMLNAVALNAILDVDE</sequence>
<dbReference type="Proteomes" id="UP000649617">
    <property type="component" value="Unassembled WGS sequence"/>
</dbReference>
<keyword evidence="3" id="KW-1185">Reference proteome</keyword>
<dbReference type="AlphaFoldDB" id="A0A812SKV3"/>
<keyword evidence="1" id="KW-0472">Membrane</keyword>
<evidence type="ECO:0000313" key="2">
    <source>
        <dbReference type="EMBL" id="CAE7480421.1"/>
    </source>
</evidence>
<dbReference type="OrthoDB" id="10602393at2759"/>
<keyword evidence="1" id="KW-0812">Transmembrane</keyword>
<evidence type="ECO:0000256" key="1">
    <source>
        <dbReference type="SAM" id="Phobius"/>
    </source>
</evidence>
<gene>
    <name evidence="2" type="ORF">SPIL2461_LOCUS12253</name>
</gene>
<proteinExistence type="predicted"/>
<dbReference type="EMBL" id="CAJNIZ010024914">
    <property type="protein sequence ID" value="CAE7480421.1"/>
    <property type="molecule type" value="Genomic_DNA"/>
</dbReference>
<name>A0A812SKV3_SYMPI</name>
<keyword evidence="1" id="KW-1133">Transmembrane helix</keyword>
<accession>A0A812SKV3</accession>
<feature type="non-terminal residue" evidence="2">
    <location>
        <position position="85"/>
    </location>
</feature>
<feature type="non-terminal residue" evidence="2">
    <location>
        <position position="1"/>
    </location>
</feature>
<protein>
    <submittedName>
        <fullName evidence="2">Uncharacterized protein</fullName>
    </submittedName>
</protein>
<evidence type="ECO:0000313" key="3">
    <source>
        <dbReference type="Proteomes" id="UP000649617"/>
    </source>
</evidence>
<comment type="caution">
    <text evidence="2">The sequence shown here is derived from an EMBL/GenBank/DDBJ whole genome shotgun (WGS) entry which is preliminary data.</text>
</comment>
<reference evidence="2" key="1">
    <citation type="submission" date="2021-02" db="EMBL/GenBank/DDBJ databases">
        <authorList>
            <person name="Dougan E. K."/>
            <person name="Rhodes N."/>
            <person name="Thang M."/>
            <person name="Chan C."/>
        </authorList>
    </citation>
    <scope>NUCLEOTIDE SEQUENCE</scope>
</reference>